<dbReference type="Proteomes" id="UP000306628">
    <property type="component" value="Unassembled WGS sequence"/>
</dbReference>
<accession>A0A5S4GAD7</accession>
<organism evidence="2 3">
    <name type="scientific">Nonomuraea zeae</name>
    <dbReference type="NCBI Taxonomy" id="1642303"/>
    <lineage>
        <taxon>Bacteria</taxon>
        <taxon>Bacillati</taxon>
        <taxon>Actinomycetota</taxon>
        <taxon>Actinomycetes</taxon>
        <taxon>Streptosporangiales</taxon>
        <taxon>Streptosporangiaceae</taxon>
        <taxon>Nonomuraea</taxon>
    </lineage>
</organism>
<evidence type="ECO:0000313" key="2">
    <source>
        <dbReference type="EMBL" id="TMR29474.1"/>
    </source>
</evidence>
<reference evidence="2 3" key="1">
    <citation type="submission" date="2019-05" db="EMBL/GenBank/DDBJ databases">
        <title>Draft genome sequence of Nonomuraea zeae DSM 100528.</title>
        <authorList>
            <person name="Saricaoglu S."/>
            <person name="Isik K."/>
        </authorList>
    </citation>
    <scope>NUCLEOTIDE SEQUENCE [LARGE SCALE GENOMIC DNA]</scope>
    <source>
        <strain evidence="2 3">DSM 100528</strain>
    </source>
</reference>
<comment type="caution">
    <text evidence="2">The sequence shown here is derived from an EMBL/GenBank/DDBJ whole genome shotgun (WGS) entry which is preliminary data.</text>
</comment>
<protein>
    <recommendedName>
        <fullName evidence="4">Cupin domain-containing protein</fullName>
    </recommendedName>
</protein>
<name>A0A5S4GAD7_9ACTN</name>
<dbReference type="RefSeq" id="WP_138693594.1">
    <property type="nucleotide sequence ID" value="NZ_JBHSAZ010000041.1"/>
</dbReference>
<dbReference type="SUPFAM" id="SSF51182">
    <property type="entry name" value="RmlC-like cupins"/>
    <property type="match status" value="1"/>
</dbReference>
<evidence type="ECO:0000256" key="1">
    <source>
        <dbReference type="SAM" id="MobiDB-lite"/>
    </source>
</evidence>
<evidence type="ECO:0000313" key="3">
    <source>
        <dbReference type="Proteomes" id="UP000306628"/>
    </source>
</evidence>
<dbReference type="OrthoDB" id="6058at2"/>
<proteinExistence type="predicted"/>
<dbReference type="EMBL" id="VCKX01000119">
    <property type="protein sequence ID" value="TMR29474.1"/>
    <property type="molecule type" value="Genomic_DNA"/>
</dbReference>
<evidence type="ECO:0008006" key="4">
    <source>
        <dbReference type="Google" id="ProtNLM"/>
    </source>
</evidence>
<dbReference type="InterPro" id="IPR011051">
    <property type="entry name" value="RmlC_Cupin_sf"/>
</dbReference>
<sequence length="119" mass="12738">MAAKNIFFLLGAIKDTEGASTPPALTSDPGTSIFIVECPPGDGPALHAHLKTRETFMPITGTWQILYGDRGERPPPRADGHDRRAAGVTRAFKNVSGQLLGRKPSTPGAPRQIRLKPPT</sequence>
<feature type="region of interest" description="Disordered" evidence="1">
    <location>
        <begin position="93"/>
        <end position="119"/>
    </location>
</feature>
<dbReference type="InterPro" id="IPR014710">
    <property type="entry name" value="RmlC-like_jellyroll"/>
</dbReference>
<dbReference type="Gene3D" id="2.60.120.10">
    <property type="entry name" value="Jelly Rolls"/>
    <property type="match status" value="1"/>
</dbReference>
<gene>
    <name evidence="2" type="ORF">ETD85_32285</name>
</gene>
<keyword evidence="3" id="KW-1185">Reference proteome</keyword>
<dbReference type="AlphaFoldDB" id="A0A5S4GAD7"/>